<keyword evidence="2" id="KW-1185">Reference proteome</keyword>
<reference evidence="2" key="1">
    <citation type="journal article" date="2004" name="Environ. Microbiol.">
        <title>The genome of Desulfotalea psychrophila, a sulfate-reducing bacterium from permanently cold Arctic sediments.</title>
        <authorList>
            <person name="Rabus R."/>
            <person name="Ruepp A."/>
            <person name="Frickey T."/>
            <person name="Rattei T."/>
            <person name="Fartmann B."/>
            <person name="Stark M."/>
            <person name="Bauer M."/>
            <person name="Zibat A."/>
            <person name="Lombardot T."/>
            <person name="Becker I."/>
            <person name="Amann J."/>
            <person name="Gellner K."/>
            <person name="Teeling H."/>
            <person name="Leuschner W.D."/>
            <person name="Gloeckner F.-O."/>
            <person name="Lupas A.N."/>
            <person name="Amann R."/>
            <person name="Klenk H.-P."/>
        </authorList>
    </citation>
    <scope>NUCLEOTIDE SEQUENCE [LARGE SCALE GENOMIC DNA]</scope>
    <source>
        <strain evidence="2">DSM 12343 / LSv54</strain>
    </source>
</reference>
<name>Q6AP11_DESPS</name>
<dbReference type="KEGG" id="dps:DP1184"/>
<evidence type="ECO:0000313" key="2">
    <source>
        <dbReference type="Proteomes" id="UP000000602"/>
    </source>
</evidence>
<dbReference type="STRING" id="177439.DP1184"/>
<proteinExistence type="predicted"/>
<dbReference type="Proteomes" id="UP000000602">
    <property type="component" value="Chromosome"/>
</dbReference>
<sequence length="112" mass="12571">MTLEYYKNGPCCINHERRKISSSLRHSILATNLSNRHYSSGNLAQSLGRSPTCLNIASSVYLRLHGHAVPMVSRCTNFQSLSCLPKTSTPLLQCSVPFVCIDLWPTIYSQRQ</sequence>
<dbReference type="HOGENOM" id="CLU_2141884_0_0_7"/>
<gene>
    <name evidence="1" type="ordered locus">DP1184</name>
</gene>
<evidence type="ECO:0000313" key="1">
    <source>
        <dbReference type="EMBL" id="CAG35913.1"/>
    </source>
</evidence>
<accession>Q6AP11</accession>
<organism evidence="1 2">
    <name type="scientific">Desulfotalea psychrophila (strain LSv54 / DSM 12343)</name>
    <dbReference type="NCBI Taxonomy" id="177439"/>
    <lineage>
        <taxon>Bacteria</taxon>
        <taxon>Pseudomonadati</taxon>
        <taxon>Thermodesulfobacteriota</taxon>
        <taxon>Desulfobulbia</taxon>
        <taxon>Desulfobulbales</taxon>
        <taxon>Desulfocapsaceae</taxon>
        <taxon>Desulfotalea</taxon>
    </lineage>
</organism>
<protein>
    <submittedName>
        <fullName evidence="1">Uncharacterized protein</fullName>
    </submittedName>
</protein>
<dbReference type="EMBL" id="CR522870">
    <property type="protein sequence ID" value="CAG35913.1"/>
    <property type="molecule type" value="Genomic_DNA"/>
</dbReference>
<dbReference type="AlphaFoldDB" id="Q6AP11"/>